<evidence type="ECO:0000313" key="2">
    <source>
        <dbReference type="Proteomes" id="UP000377798"/>
    </source>
</evidence>
<protein>
    <submittedName>
        <fullName evidence="1">CRISPR type I-E/ECOLI-associated protein CasB/Cse2</fullName>
    </submittedName>
</protein>
<dbReference type="CDD" id="cd09731">
    <property type="entry name" value="Cse2_I-E"/>
    <property type="match status" value="1"/>
</dbReference>
<dbReference type="InterPro" id="IPR038287">
    <property type="entry name" value="Cse2_sf"/>
</dbReference>
<dbReference type="AlphaFoldDB" id="A0A8H2M6B2"/>
<proteinExistence type="predicted"/>
<dbReference type="Pfam" id="PF09485">
    <property type="entry name" value="CRISPR_Cse2"/>
    <property type="match status" value="1"/>
</dbReference>
<sequence>MHDSEMTVYKVTSKILRKLDNTRDTPGTRAILANIRNSIGKDYSKSIDSLSYVFANLPEEYIGHGRVLNAYENSILTAIQMYALHQQAKAESVLKLDYQEKERRQNIGEALSSLRSEGSESMDRRFNAMVTSATFAELQNHLRQLVKLLKAKSNTRVDYAKLAEDLYWFLRGQKNEVSLQWARAYYQFRKKENLEGDHQNDK</sequence>
<dbReference type="NCBIfam" id="TIGR02548">
    <property type="entry name" value="casB_cse2"/>
    <property type="match status" value="1"/>
</dbReference>
<dbReference type="EMBL" id="CAACYI010000001">
    <property type="protein sequence ID" value="VFB16098.1"/>
    <property type="molecule type" value="Genomic_DNA"/>
</dbReference>
<dbReference type="InterPro" id="IPR013382">
    <property type="entry name" value="CRISPR-assoc_prot_Cse2"/>
</dbReference>
<evidence type="ECO:0000313" key="1">
    <source>
        <dbReference type="EMBL" id="VFB16098.1"/>
    </source>
</evidence>
<reference evidence="1 2" key="1">
    <citation type="submission" date="2019-02" db="EMBL/GenBank/DDBJ databases">
        <authorList>
            <consortium name="Pathogen Informatics"/>
        </authorList>
    </citation>
    <scope>NUCLEOTIDE SEQUENCE [LARGE SCALE GENOMIC DNA]</scope>
    <source>
        <strain evidence="1 2">3012STDY7089603</strain>
    </source>
</reference>
<dbReference type="Proteomes" id="UP000377798">
    <property type="component" value="Unassembled WGS sequence"/>
</dbReference>
<accession>A0A8H2M6B2</accession>
<name>A0A8H2M6B2_9FIRM</name>
<dbReference type="Gene3D" id="1.10.520.40">
    <property type="entry name" value="CRISPR-associated protein Cse2"/>
    <property type="match status" value="1"/>
</dbReference>
<organism evidence="1 2">
    <name type="scientific">Urinicoccus massiliensis</name>
    <dbReference type="NCBI Taxonomy" id="1723382"/>
    <lineage>
        <taxon>Bacteria</taxon>
        <taxon>Bacillati</taxon>
        <taxon>Bacillota</taxon>
        <taxon>Tissierellia</taxon>
        <taxon>Tissierellales</taxon>
        <taxon>Peptoniphilaceae</taxon>
        <taxon>Urinicoccus</taxon>
    </lineage>
</organism>
<dbReference type="RefSeq" id="WP_131748589.1">
    <property type="nucleotide sequence ID" value="NZ_CAACYI010000001.1"/>
</dbReference>
<comment type="caution">
    <text evidence="1">The sequence shown here is derived from an EMBL/GenBank/DDBJ whole genome shotgun (WGS) entry which is preliminary data.</text>
</comment>
<gene>
    <name evidence="1" type="ORF">NCTC13150_00614</name>
</gene>
<keyword evidence="2" id="KW-1185">Reference proteome</keyword>